<gene>
    <name evidence="4" type="ORF">E8E12_005646</name>
</gene>
<keyword evidence="5" id="KW-1185">Reference proteome</keyword>
<protein>
    <recommendedName>
        <fullName evidence="3">CorA-like transporter domain-containing protein</fullName>
    </recommendedName>
</protein>
<proteinExistence type="predicted"/>
<keyword evidence="2" id="KW-0472">Membrane</keyword>
<dbReference type="Gene3D" id="1.20.58.340">
    <property type="entry name" value="Magnesium transport protein CorA, transmembrane region"/>
    <property type="match status" value="1"/>
</dbReference>
<accession>A0A9P4WJX7</accession>
<evidence type="ECO:0000313" key="5">
    <source>
        <dbReference type="Proteomes" id="UP000758155"/>
    </source>
</evidence>
<feature type="domain" description="CorA-like transporter" evidence="3">
    <location>
        <begin position="171"/>
        <end position="328"/>
    </location>
</feature>
<evidence type="ECO:0000256" key="1">
    <source>
        <dbReference type="SAM" id="MobiDB-lite"/>
    </source>
</evidence>
<reference evidence="4" key="1">
    <citation type="submission" date="2019-04" db="EMBL/GenBank/DDBJ databases">
        <title>Sequencing of skin fungus with MAO and IRED activity.</title>
        <authorList>
            <person name="Marsaioli A.J."/>
            <person name="Bonatto J.M.C."/>
            <person name="Reis Junior O."/>
        </authorList>
    </citation>
    <scope>NUCLEOTIDE SEQUENCE</scope>
    <source>
        <strain evidence="4">28M1</strain>
    </source>
</reference>
<feature type="transmembrane region" description="Helical" evidence="2">
    <location>
        <begin position="498"/>
        <end position="519"/>
    </location>
</feature>
<dbReference type="AlphaFoldDB" id="A0A9P4WJX7"/>
<evidence type="ECO:0000259" key="3">
    <source>
        <dbReference type="Pfam" id="PF26616"/>
    </source>
</evidence>
<feature type="compositionally biased region" description="Polar residues" evidence="1">
    <location>
        <begin position="119"/>
        <end position="134"/>
    </location>
</feature>
<name>A0A9P4WJX7_9PLEO</name>
<feature type="compositionally biased region" description="Basic and acidic residues" evidence="1">
    <location>
        <begin position="56"/>
        <end position="71"/>
    </location>
</feature>
<feature type="region of interest" description="Disordered" evidence="1">
    <location>
        <begin position="110"/>
        <end position="154"/>
    </location>
</feature>
<dbReference type="Proteomes" id="UP000758155">
    <property type="component" value="Unassembled WGS sequence"/>
</dbReference>
<evidence type="ECO:0000256" key="2">
    <source>
        <dbReference type="SAM" id="Phobius"/>
    </source>
</evidence>
<dbReference type="EMBL" id="SWKV01000072">
    <property type="protein sequence ID" value="KAF3034085.1"/>
    <property type="molecule type" value="Genomic_DNA"/>
</dbReference>
<sequence>MEGISYFERTMFYDRSPAADGFYERCADQVFEKDPSKTRIEARVQTINNTTVGEKNIQDGKSGEHETESHRIGRKQSSIDACSGQIAASQSAFFMSSRRVAPGINAAAPESHLGDASGQEDTCSISSRASSTYLPTAMDQRRTDSGPPLYPGPPRLDSVVVVPSEIESFTARTKNEFRLFYLQQRNSYSRLQVTKTDFERLLQACHVFPRFNEYIIGFGSKTSEYEVGPPPLKFRPLYTSRGKVYRGFECAYILRYVERTNRPGKFPWSLRQFAIYHRFKPAQQNRCSTWIIVGASERTKLQTDQYTRSVKDLTTTNPFELHGIFLATVITSWRPYMSYLSGLASEQSMKASGVSISPKSSEENIVAITVEDHQQLKRIEDNVADLILCLDATSDTLATFMEMCAHYFERREATRQEDQAESGASDPSDSVSRALQDKAREIAYTRRIAESLLSKIQNTRALISSLLERQSGHNIEEENRIMKEIAEKNRRDSSSMRVLTIITMVYLPCTIVSNFYSTQFVKQVDLEGGATRLGYAQNAWLFFAISLPLTVLTFLVWYSWIHATDMRRMLANWLSPDRKAEPTEKAGLPR</sequence>
<feature type="region of interest" description="Disordered" evidence="1">
    <location>
        <begin position="50"/>
        <end position="72"/>
    </location>
</feature>
<keyword evidence="2" id="KW-1133">Transmembrane helix</keyword>
<dbReference type="InterPro" id="IPR058257">
    <property type="entry name" value="CorA-like_dom"/>
</dbReference>
<dbReference type="Pfam" id="PF26616">
    <property type="entry name" value="CorA-like"/>
    <property type="match status" value="1"/>
</dbReference>
<comment type="caution">
    <text evidence="4">The sequence shown here is derived from an EMBL/GenBank/DDBJ whole genome shotgun (WGS) entry which is preliminary data.</text>
</comment>
<keyword evidence="2" id="KW-0812">Transmembrane</keyword>
<evidence type="ECO:0000313" key="4">
    <source>
        <dbReference type="EMBL" id="KAF3034085.1"/>
    </source>
</evidence>
<dbReference type="OrthoDB" id="5396681at2759"/>
<feature type="transmembrane region" description="Helical" evidence="2">
    <location>
        <begin position="539"/>
        <end position="560"/>
    </location>
</feature>
<organism evidence="4 5">
    <name type="scientific">Didymella heteroderae</name>
    <dbReference type="NCBI Taxonomy" id="1769908"/>
    <lineage>
        <taxon>Eukaryota</taxon>
        <taxon>Fungi</taxon>
        <taxon>Dikarya</taxon>
        <taxon>Ascomycota</taxon>
        <taxon>Pezizomycotina</taxon>
        <taxon>Dothideomycetes</taxon>
        <taxon>Pleosporomycetidae</taxon>
        <taxon>Pleosporales</taxon>
        <taxon>Pleosporineae</taxon>
        <taxon>Didymellaceae</taxon>
        <taxon>Didymella</taxon>
    </lineage>
</organism>